<evidence type="ECO:0000256" key="4">
    <source>
        <dbReference type="RuleBase" id="RU003357"/>
    </source>
</evidence>
<keyword evidence="8" id="KW-1185">Reference proteome</keyword>
<dbReference type="Proteomes" id="UP000278351">
    <property type="component" value="Unassembled WGS sequence"/>
</dbReference>
<dbReference type="Gene3D" id="2.170.130.10">
    <property type="entry name" value="TonB-dependent receptor, plug domain"/>
    <property type="match status" value="1"/>
</dbReference>
<dbReference type="PANTHER" id="PTHR40980">
    <property type="entry name" value="PLUG DOMAIN-CONTAINING PROTEIN"/>
    <property type="match status" value="1"/>
</dbReference>
<dbReference type="InterPro" id="IPR037066">
    <property type="entry name" value="Plug_dom_sf"/>
</dbReference>
<dbReference type="Pfam" id="PF13620">
    <property type="entry name" value="CarboxypepD_reg"/>
    <property type="match status" value="1"/>
</dbReference>
<gene>
    <name evidence="7" type="ORF">EGT74_00120</name>
</gene>
<dbReference type="Pfam" id="PF07715">
    <property type="entry name" value="Plug"/>
    <property type="match status" value="1"/>
</dbReference>
<reference evidence="7 8" key="1">
    <citation type="submission" date="2018-11" db="EMBL/GenBank/DDBJ databases">
        <title>Chitinophaga lutea sp.nov., isolate from arsenic contaminated soil.</title>
        <authorList>
            <person name="Zong Y."/>
        </authorList>
    </citation>
    <scope>NUCLEOTIDE SEQUENCE [LARGE SCALE GENOMIC DNA]</scope>
    <source>
        <strain evidence="7 8">ZY74</strain>
    </source>
</reference>
<dbReference type="InterPro" id="IPR036942">
    <property type="entry name" value="Beta-barrel_TonB_sf"/>
</dbReference>
<proteinExistence type="inferred from homology"/>
<keyword evidence="7" id="KW-0675">Receptor</keyword>
<dbReference type="OrthoDB" id="9768470at2"/>
<evidence type="ECO:0000256" key="3">
    <source>
        <dbReference type="ARBA" id="ARBA00023237"/>
    </source>
</evidence>
<keyword evidence="2 4" id="KW-0472">Membrane</keyword>
<dbReference type="Gene3D" id="2.60.40.1120">
    <property type="entry name" value="Carboxypeptidase-like, regulatory domain"/>
    <property type="match status" value="1"/>
</dbReference>
<dbReference type="InterPro" id="IPR012910">
    <property type="entry name" value="Plug_dom"/>
</dbReference>
<feature type="domain" description="TonB-dependent receptor plug" evidence="6">
    <location>
        <begin position="227"/>
        <end position="315"/>
    </location>
</feature>
<keyword evidence="3" id="KW-0998">Cell outer membrane</keyword>
<dbReference type="SUPFAM" id="SSF56935">
    <property type="entry name" value="Porins"/>
    <property type="match status" value="1"/>
</dbReference>
<dbReference type="InterPro" id="IPR000531">
    <property type="entry name" value="Beta-barrel_TonB"/>
</dbReference>
<evidence type="ECO:0000313" key="8">
    <source>
        <dbReference type="Proteomes" id="UP000278351"/>
    </source>
</evidence>
<evidence type="ECO:0000259" key="5">
    <source>
        <dbReference type="Pfam" id="PF00593"/>
    </source>
</evidence>
<evidence type="ECO:0000313" key="7">
    <source>
        <dbReference type="EMBL" id="RPE11998.1"/>
    </source>
</evidence>
<evidence type="ECO:0000256" key="2">
    <source>
        <dbReference type="ARBA" id="ARBA00023136"/>
    </source>
</evidence>
<evidence type="ECO:0000259" key="6">
    <source>
        <dbReference type="Pfam" id="PF07715"/>
    </source>
</evidence>
<sequence>MQIRILCIIGLIACMVAPGLSRAQHMARLIALPKNELTGKEVIALIEKAESVQFTFGKEVSGRLEKPVRFNTARPTVKEALSTLQSTLGITHSSGDAGAIILKPAVADAPRQTALPADGRIAGKVIDESNGDPLPFVTVRIGNKGTTTKADGSFVISLPAGEYVAEISSIGYATKRITDIGLKNGQTFELNVTLKRQKSTLSGIVVTSSASRESVASLYARQKNEAGISNGISREQISTLPDKHIGETLKRISGVSTNDNRRVVIRGIAERYNLAMMDGAILPSTDVQVRDFEFDIIPNNLIDNVIVSKTATPDMSFGFGGGLVQVNTFAIPHQHFTTVSVGGKYITGVTGKDFLGYGRGKYDYLGFDDGGRNHFPDNLLLFDGRNYNPANPYATPEPGKTLITPEQVGEQNKRIGGLERLGTRVYKAAPGQNYQVSLGRSYNVKNSRFGFVGSISYRNEQSVDDIEHFERGNWEKLENRRYDAVTGAELEPTFANQYNFNTTWGALLNAGWSSANHKVTVRNFYSRVFSNQFNRMVGWGNEIGFGEHPAIREYDRPKFLNMLQNRINGDHTFGKFRFEWNVARNKLTNREQDAVEAWLAPVTTLNHTTYNVMVHGVTNPGYGTFNRAQYLYEETNRIAEAALSYSTHLLGQKQIVKVGYQFMDRRGFYDWTILPIGTLNPNNSVFPFLPVQEWSKYLDFKDPYSDLMYFPAGFSSNGYQGKNTNQGLYAMLDNRFTKWLRLVWGVRAEYYKYERLRSGPNDLLIDQLIKDGESIRYVDPESGKIVSSFADPASEEKTWRYLPSASLTITPLADFNIRAAYAQSVVRPSLIENSRMIRFDPALGSYRMNEGVLSTLIDHYDLRLEWYPQPGEVISFGYFYKHFDKPAEIYRDQPDATGRIYVKTNNSEWARVGGWEFDIRKSFGFINPAWKFLDNLYLSGNLTLQRSTVQAAQYGGKSMSADKYGYQYSYRTKKQLTEKRPLYGQVPVLYNVALQYVGKRLGANIAFNHMGYKTFTTGILPNIVEYERPRDQLDAQLSYAFLKNKNLMVRLNMSNLTNSAHRFYINSDETYKLRDKYRNTPLSFIHETDWSAIYEWKFGFSQKYEEGYLELSDDGKTKRRIGDQDTFIRKVGTSFSLSIGYTF</sequence>
<dbReference type="AlphaFoldDB" id="A0A3N4PVW1"/>
<organism evidence="7 8">
    <name type="scientific">Chitinophaga lutea</name>
    <dbReference type="NCBI Taxonomy" id="2488634"/>
    <lineage>
        <taxon>Bacteria</taxon>
        <taxon>Pseudomonadati</taxon>
        <taxon>Bacteroidota</taxon>
        <taxon>Chitinophagia</taxon>
        <taxon>Chitinophagales</taxon>
        <taxon>Chitinophagaceae</taxon>
        <taxon>Chitinophaga</taxon>
    </lineage>
</organism>
<keyword evidence="4" id="KW-0798">TonB box</keyword>
<dbReference type="Pfam" id="PF00593">
    <property type="entry name" value="TonB_dep_Rec_b-barrel"/>
    <property type="match status" value="1"/>
</dbReference>
<comment type="similarity">
    <text evidence="4">Belongs to the TonB-dependent receptor family.</text>
</comment>
<evidence type="ECO:0000256" key="1">
    <source>
        <dbReference type="ARBA" id="ARBA00004442"/>
    </source>
</evidence>
<dbReference type="SUPFAM" id="SSF49464">
    <property type="entry name" value="Carboxypeptidase regulatory domain-like"/>
    <property type="match status" value="1"/>
</dbReference>
<comment type="subcellular location">
    <subcellularLocation>
        <location evidence="1 4">Cell outer membrane</location>
    </subcellularLocation>
</comment>
<dbReference type="Gene3D" id="2.40.170.20">
    <property type="entry name" value="TonB-dependent receptor, beta-barrel domain"/>
    <property type="match status" value="1"/>
</dbReference>
<accession>A0A3N4PVW1</accession>
<feature type="domain" description="TonB-dependent receptor-like beta-barrel" evidence="5">
    <location>
        <begin position="542"/>
        <end position="1056"/>
    </location>
</feature>
<comment type="caution">
    <text evidence="7">The sequence shown here is derived from an EMBL/GenBank/DDBJ whole genome shotgun (WGS) entry which is preliminary data.</text>
</comment>
<protein>
    <submittedName>
        <fullName evidence="7">TonB-dependent receptor</fullName>
    </submittedName>
</protein>
<dbReference type="RefSeq" id="WP_123844415.1">
    <property type="nucleotide sequence ID" value="NZ_RPDH01000001.1"/>
</dbReference>
<name>A0A3N4PVW1_9BACT</name>
<dbReference type="InterPro" id="IPR008969">
    <property type="entry name" value="CarboxyPept-like_regulatory"/>
</dbReference>
<dbReference type="GO" id="GO:0009279">
    <property type="term" value="C:cell outer membrane"/>
    <property type="evidence" value="ECO:0007669"/>
    <property type="project" value="UniProtKB-SubCell"/>
</dbReference>
<dbReference type="EMBL" id="RPDH01000001">
    <property type="protein sequence ID" value="RPE11998.1"/>
    <property type="molecule type" value="Genomic_DNA"/>
</dbReference>
<dbReference type="PANTHER" id="PTHR40980:SF4">
    <property type="entry name" value="TONB-DEPENDENT RECEPTOR-LIKE BETA-BARREL DOMAIN-CONTAINING PROTEIN"/>
    <property type="match status" value="1"/>
</dbReference>